<accession>A0A846TGJ8</accession>
<evidence type="ECO:0000313" key="1">
    <source>
        <dbReference type="EMBL" id="NKE07633.1"/>
    </source>
</evidence>
<name>A0A846TGJ8_9BACI</name>
<dbReference type="EMBL" id="JAAVUM010000018">
    <property type="protein sequence ID" value="NKE07633.1"/>
    <property type="molecule type" value="Genomic_DNA"/>
</dbReference>
<dbReference type="GO" id="GO:0003676">
    <property type="term" value="F:nucleic acid binding"/>
    <property type="evidence" value="ECO:0007669"/>
    <property type="project" value="InterPro"/>
</dbReference>
<protein>
    <submittedName>
        <fullName evidence="1">DUF91 domain-containing protein</fullName>
    </submittedName>
</protein>
<reference evidence="1 2" key="1">
    <citation type="submission" date="2020-03" db="EMBL/GenBank/DDBJ databases">
        <authorList>
            <person name="Sun Q."/>
        </authorList>
    </citation>
    <scope>NUCLEOTIDE SEQUENCE [LARGE SCALE GENOMIC DNA]</scope>
    <source>
        <strain evidence="1 2">KACC 21451</strain>
    </source>
</reference>
<dbReference type="InterPro" id="IPR011856">
    <property type="entry name" value="tRNA_endonuc-like_dom_sf"/>
</dbReference>
<comment type="caution">
    <text evidence="1">The sequence shown here is derived from an EMBL/GenBank/DDBJ whole genome shotgun (WGS) entry which is preliminary data.</text>
</comment>
<gene>
    <name evidence="1" type="ORF">GWK17_19475</name>
</gene>
<evidence type="ECO:0000313" key="2">
    <source>
        <dbReference type="Proteomes" id="UP000587942"/>
    </source>
</evidence>
<organism evidence="1 2">
    <name type="scientific">Mesobacillus selenatarsenatis</name>
    <dbReference type="NCBI Taxonomy" id="388741"/>
    <lineage>
        <taxon>Bacteria</taxon>
        <taxon>Bacillati</taxon>
        <taxon>Bacillota</taxon>
        <taxon>Bacilli</taxon>
        <taxon>Bacillales</taxon>
        <taxon>Bacillaceae</taxon>
        <taxon>Mesobacillus</taxon>
    </lineage>
</organism>
<dbReference type="Proteomes" id="UP000587942">
    <property type="component" value="Unassembled WGS sequence"/>
</dbReference>
<dbReference type="RefSeq" id="WP_167834023.1">
    <property type="nucleotide sequence ID" value="NZ_JAAVUM010000018.1"/>
</dbReference>
<sequence length="359" mass="41761">MPIEVGIWKVKEQIERITFSPIESERKLEDILEKDLSILSDDLLLIGRQIKTEYGKYIDMLAMDEEGNIHIIELKKSLTPREVVAQAIDYASWVQNLTYEQILNLFEAKNDEALEKAFAEKFDTNLPEKINDSHQITIVASGLDSETERIINYLSNNFDVPINAVFFRYFKEGESEFITRSWLLDPTIVEEKSNNTKKEGKREKWNKQDFVVNFEDGNYRNWEDAIEYGFVSAGNGRWYSKTLYQLDIGSRIFCMIPRKGYVGIGKVVEKAKPINEVLFNVGGTNRNVDEVDFRASNMLHDLGNNEKCEHVVKVEWEKFVPKDKAFWVKGLMANQNSAYKLRNQYTIDEVSEFFKLNIE</sequence>
<dbReference type="AlphaFoldDB" id="A0A846TGJ8"/>
<proteinExistence type="predicted"/>
<dbReference type="Gene3D" id="3.40.1350.10">
    <property type="match status" value="1"/>
</dbReference>